<dbReference type="Proteomes" id="UP000515129">
    <property type="component" value="Chromosome 23"/>
</dbReference>
<dbReference type="GeneID" id="113040904"/>
<proteinExistence type="predicted"/>
<dbReference type="KEGG" id="caua:113040904"/>
<organism evidence="1 2">
    <name type="scientific">Carassius auratus</name>
    <name type="common">Goldfish</name>
    <dbReference type="NCBI Taxonomy" id="7957"/>
    <lineage>
        <taxon>Eukaryota</taxon>
        <taxon>Metazoa</taxon>
        <taxon>Chordata</taxon>
        <taxon>Craniata</taxon>
        <taxon>Vertebrata</taxon>
        <taxon>Euteleostomi</taxon>
        <taxon>Actinopterygii</taxon>
        <taxon>Neopterygii</taxon>
        <taxon>Teleostei</taxon>
        <taxon>Ostariophysi</taxon>
        <taxon>Cypriniformes</taxon>
        <taxon>Cyprinidae</taxon>
        <taxon>Cyprininae</taxon>
        <taxon>Carassius</taxon>
    </lineage>
</organism>
<dbReference type="AlphaFoldDB" id="A0A6P6J648"/>
<evidence type="ECO:0000313" key="1">
    <source>
        <dbReference type="Proteomes" id="UP000515129"/>
    </source>
</evidence>
<accession>A0A6P6J648</accession>
<gene>
    <name evidence="2" type="primary">LOC113040904</name>
</gene>
<sequence>MLANVHTRAVKEEELFSRGCGFRDLLFSIWLSPRAVQPLLNRMIFLKQLKRQRRNRSFVGAVIPQGELQGIMACCNPTPPLVHQQINELHQLLLYSRGNQ</sequence>
<reference evidence="2" key="1">
    <citation type="submission" date="2025-08" db="UniProtKB">
        <authorList>
            <consortium name="RefSeq"/>
        </authorList>
    </citation>
    <scope>IDENTIFICATION</scope>
    <source>
        <strain evidence="2">Wakin</strain>
        <tissue evidence="2">Muscle</tissue>
    </source>
</reference>
<dbReference type="RefSeq" id="XP_026054883.1">
    <property type="nucleotide sequence ID" value="XM_026199098.1"/>
</dbReference>
<evidence type="ECO:0000313" key="2">
    <source>
        <dbReference type="RefSeq" id="XP_026054883.1"/>
    </source>
</evidence>
<dbReference type="OrthoDB" id="2250022at2759"/>
<name>A0A6P6J648_CARAU</name>
<keyword evidence="1" id="KW-1185">Reference proteome</keyword>
<protein>
    <submittedName>
        <fullName evidence="2">Exosome component 10-like</fullName>
    </submittedName>
</protein>